<reference evidence="5" key="1">
    <citation type="submission" date="2017-11" db="EMBL/GenBank/DDBJ databases">
        <title>The sensing device of the deep-sea amphipod.</title>
        <authorList>
            <person name="Kobayashi H."/>
            <person name="Nagahama T."/>
            <person name="Arai W."/>
            <person name="Sasagawa Y."/>
            <person name="Umeda M."/>
            <person name="Hayashi T."/>
            <person name="Nikaido I."/>
            <person name="Watanabe H."/>
            <person name="Oguri K."/>
            <person name="Kitazato H."/>
            <person name="Fujioka K."/>
            <person name="Kido Y."/>
            <person name="Takami H."/>
        </authorList>
    </citation>
    <scope>NUCLEOTIDE SEQUENCE</scope>
    <source>
        <tissue evidence="5">Whole body</tissue>
    </source>
</reference>
<evidence type="ECO:0000259" key="4">
    <source>
        <dbReference type="PROSITE" id="PS01180"/>
    </source>
</evidence>
<dbReference type="AlphaFoldDB" id="A0A6A7G330"/>
<sequence>MAGRRSRLSVALAPPTAVAVAVVLFSALMITMLPPQAHARRNERARGHCNKTVEIYEDVTSPELVRGNRYRPLRCYYRFRVTKPQQKDDWVIVVRFKSFKIGTVINATDCDNGYLKIMDGNAQTEVSNRRTLGMFCGEIEQTRSFISETSFVKIIFDVKNFTEETYFSFDSRVEQQKEVFGRYGPNPVLYPFRRGEIVPGTYCERIFTDCKLQSCFVQSPGYPSVYPRNLHCKYYLNTRLPFIKLYIENEEFNIDGQRCENPMMCPMRPVGSDCPFDFIRIYDGKNEQAPLIGTFCGMGRFPHSIIGSGQDVMVEFISSPAGPFLNTGFHFNVGNWPGHVESAGSRNGTCDWVFSSDTVEQGQESIFLSLAHWYKPGTSCSYLIRGRPGEIVRMYFPSFRVRPIEAPIRPYDGDCGETLIIYDSDRPDDSRIMKMFCDTFSRPLEKHDFISTGSSMFVKFESRTGSYDGSSLYYWAQYDFFNNTHYGRPVEDTVCDELFESYVRPEGRFGSPLNTLIYKTDEDVRCRYSFKAPRYQYRRILVTINATHFKHNEDACLDCLNDNVDKIIVRDPFRNGTDVCICDSWVNSRRLPATVVSNGPSMELSLHVDRRHATQNYFKSNNPIFEGTYKFIHSPICGPTVMAAAAEGSIVYPKYEPYVYGGYGEDVHCMWEVRVRPERDIWISLERMDFSLEDCSLEVLEVEVSGRHVFTVCATAPEEARSLIIKSKELREGSLIVHFKSQAPGHSTFQLTWTELVELPRNSDGSVMTSKLSSPGECQFVCPGQAACIHEDLVCNGIQNCPGSNASTMHDEAPEICYARTSVHLNYVALGLGAAGGAVVAVVVIILVCRNCKKRPDQDNTF</sequence>
<keyword evidence="3" id="KW-1133">Transmembrane helix</keyword>
<proteinExistence type="evidence at transcript level"/>
<evidence type="ECO:0000256" key="3">
    <source>
        <dbReference type="SAM" id="Phobius"/>
    </source>
</evidence>
<name>A0A6A7G330_9CRUS</name>
<dbReference type="PROSITE" id="PS01180">
    <property type="entry name" value="CUB"/>
    <property type="match status" value="4"/>
</dbReference>
<protein>
    <submittedName>
        <fullName evidence="5">Cubilin-like isoform X1</fullName>
    </submittedName>
</protein>
<dbReference type="Pfam" id="PF00431">
    <property type="entry name" value="CUB"/>
    <property type="match status" value="1"/>
</dbReference>
<keyword evidence="3" id="KW-0812">Transmembrane</keyword>
<dbReference type="GO" id="GO:0005886">
    <property type="term" value="C:plasma membrane"/>
    <property type="evidence" value="ECO:0007669"/>
    <property type="project" value="TreeGrafter"/>
</dbReference>
<dbReference type="InterPro" id="IPR035914">
    <property type="entry name" value="Sperma_CUB_dom_sf"/>
</dbReference>
<organism evidence="5">
    <name type="scientific">Hirondellea gigas</name>
    <dbReference type="NCBI Taxonomy" id="1518452"/>
    <lineage>
        <taxon>Eukaryota</taxon>
        <taxon>Metazoa</taxon>
        <taxon>Ecdysozoa</taxon>
        <taxon>Arthropoda</taxon>
        <taxon>Crustacea</taxon>
        <taxon>Multicrustacea</taxon>
        <taxon>Malacostraca</taxon>
        <taxon>Eumalacostraca</taxon>
        <taxon>Peracarida</taxon>
        <taxon>Amphipoda</taxon>
        <taxon>Amphilochidea</taxon>
        <taxon>Lysianassida</taxon>
        <taxon>Lysianassidira</taxon>
        <taxon>Lysianassoidea</taxon>
        <taxon>Lysianassidae</taxon>
        <taxon>Hirondellea</taxon>
    </lineage>
</organism>
<comment type="caution">
    <text evidence="2">Lacks conserved residue(s) required for the propagation of feature annotation.</text>
</comment>
<dbReference type="PANTHER" id="PTHR47537:SF1">
    <property type="entry name" value="CUB DOMAIN-CONTAINING PROTEIN"/>
    <property type="match status" value="1"/>
</dbReference>
<accession>A0A6A7G330</accession>
<feature type="domain" description="CUB" evidence="4">
    <location>
        <begin position="203"/>
        <end position="336"/>
    </location>
</feature>
<keyword evidence="1" id="KW-1015">Disulfide bond</keyword>
<dbReference type="Gene3D" id="2.60.120.290">
    <property type="entry name" value="Spermadhesin, CUB domain"/>
    <property type="match status" value="4"/>
</dbReference>
<keyword evidence="3" id="KW-0472">Membrane</keyword>
<dbReference type="FunFam" id="2.60.120.290:FF:000055">
    <property type="entry name" value="Dorsal-ventral patterning protein tolloid"/>
    <property type="match status" value="1"/>
</dbReference>
<dbReference type="EMBL" id="IACT01005620">
    <property type="protein sequence ID" value="LAC24769.1"/>
    <property type="molecule type" value="mRNA"/>
</dbReference>
<dbReference type="SUPFAM" id="SSF49854">
    <property type="entry name" value="Spermadhesin, CUB domain"/>
    <property type="match status" value="4"/>
</dbReference>
<feature type="domain" description="CUB" evidence="4">
    <location>
        <begin position="637"/>
        <end position="756"/>
    </location>
</feature>
<feature type="transmembrane region" description="Helical" evidence="3">
    <location>
        <begin position="827"/>
        <end position="849"/>
    </location>
</feature>
<dbReference type="SMART" id="SM00042">
    <property type="entry name" value="CUB"/>
    <property type="match status" value="3"/>
</dbReference>
<dbReference type="InterPro" id="IPR053207">
    <property type="entry name" value="Non-NMDA_GluR_Accessory"/>
</dbReference>
<feature type="domain" description="CUB" evidence="4">
    <location>
        <begin position="49"/>
        <end position="176"/>
    </location>
</feature>
<evidence type="ECO:0000256" key="2">
    <source>
        <dbReference type="PROSITE-ProRule" id="PRU00059"/>
    </source>
</evidence>
<dbReference type="InterPro" id="IPR000859">
    <property type="entry name" value="CUB_dom"/>
</dbReference>
<feature type="domain" description="CUB" evidence="4">
    <location>
        <begin position="350"/>
        <end position="477"/>
    </location>
</feature>
<evidence type="ECO:0000256" key="1">
    <source>
        <dbReference type="ARBA" id="ARBA00023157"/>
    </source>
</evidence>
<evidence type="ECO:0000313" key="5">
    <source>
        <dbReference type="EMBL" id="LAC24769.1"/>
    </source>
</evidence>
<dbReference type="PANTHER" id="PTHR47537">
    <property type="entry name" value="CUBILIN"/>
    <property type="match status" value="1"/>
</dbReference>
<dbReference type="CDD" id="cd00041">
    <property type="entry name" value="CUB"/>
    <property type="match status" value="2"/>
</dbReference>